<feature type="region of interest" description="Disordered" evidence="3">
    <location>
        <begin position="301"/>
        <end position="321"/>
    </location>
</feature>
<dbReference type="Gene3D" id="1.25.40.10">
    <property type="entry name" value="Tetratricopeptide repeat domain"/>
    <property type="match status" value="2"/>
</dbReference>
<dbReference type="PANTHER" id="PTHR45641">
    <property type="entry name" value="TETRATRICOPEPTIDE REPEAT PROTEIN (AFU_ORTHOLOGUE AFUA_6G03870)"/>
    <property type="match status" value="1"/>
</dbReference>
<dbReference type="Pfam" id="PF13424">
    <property type="entry name" value="TPR_12"/>
    <property type="match status" value="1"/>
</dbReference>
<dbReference type="SUPFAM" id="SSF48452">
    <property type="entry name" value="TPR-like"/>
    <property type="match status" value="2"/>
</dbReference>
<keyword evidence="1" id="KW-0677">Repeat</keyword>
<evidence type="ECO:0000256" key="3">
    <source>
        <dbReference type="SAM" id="MobiDB-lite"/>
    </source>
</evidence>
<evidence type="ECO:0000256" key="2">
    <source>
        <dbReference type="ARBA" id="ARBA00022803"/>
    </source>
</evidence>
<dbReference type="EMBL" id="JAQMWT010000157">
    <property type="protein sequence ID" value="KAJ8608902.1"/>
    <property type="molecule type" value="Genomic_DNA"/>
</dbReference>
<dbReference type="InterPro" id="IPR011990">
    <property type="entry name" value="TPR-like_helical_dom_sf"/>
</dbReference>
<comment type="caution">
    <text evidence="4">The sequence shown here is derived from an EMBL/GenBank/DDBJ whole genome shotgun (WGS) entry which is preliminary data.</text>
</comment>
<proteinExistence type="predicted"/>
<dbReference type="PANTHER" id="PTHR45641:SF19">
    <property type="entry name" value="NEPHROCYSTIN-3"/>
    <property type="match status" value="1"/>
</dbReference>
<name>A0AAD7ULL5_9STRA</name>
<dbReference type="AlphaFoldDB" id="A0AAD7ULL5"/>
<evidence type="ECO:0008006" key="6">
    <source>
        <dbReference type="Google" id="ProtNLM"/>
    </source>
</evidence>
<reference evidence="4" key="1">
    <citation type="submission" date="2023-01" db="EMBL/GenBank/DDBJ databases">
        <title>Metagenome sequencing of chrysophaentin producing Chrysophaeum taylorii.</title>
        <authorList>
            <person name="Davison J."/>
            <person name="Bewley C."/>
        </authorList>
    </citation>
    <scope>NUCLEOTIDE SEQUENCE</scope>
    <source>
        <strain evidence="4">NIES-1699</strain>
    </source>
</reference>
<sequence>MRAVSLLLRRRGATPTVVRVASRGYVAPKDGFDAAETEKAIGALQRLLRNELSEQSFDDALNTAEELRSLARDAYGSTGNTILAAALNDSALVHKGRREFETAVELLVEAVRQYDSCGLRNHPSSATALHNMGVAYKEHAQAPETGALERVSLLDRAAECLVEANERRAARTDDDTIRRAVATTRVVLASVRRLQKRIADARDEIDEALAVLRVVDTTIASRTALATALNNAAYFEKQDGNDADASKLYHEALDLRETVLGPEHPQTIATLHNIAELHEAFGRLDQANAVRRNILRRLGVEGDDRDDATTTTPPAIPTPQG</sequence>
<protein>
    <recommendedName>
        <fullName evidence="6">Kinesin light chain</fullName>
    </recommendedName>
</protein>
<evidence type="ECO:0000256" key="1">
    <source>
        <dbReference type="ARBA" id="ARBA00022737"/>
    </source>
</evidence>
<organism evidence="4 5">
    <name type="scientific">Chrysophaeum taylorii</name>
    <dbReference type="NCBI Taxonomy" id="2483200"/>
    <lineage>
        <taxon>Eukaryota</taxon>
        <taxon>Sar</taxon>
        <taxon>Stramenopiles</taxon>
        <taxon>Ochrophyta</taxon>
        <taxon>Pelagophyceae</taxon>
        <taxon>Pelagomonadales</taxon>
        <taxon>Pelagomonadaceae</taxon>
        <taxon>Chrysophaeum</taxon>
    </lineage>
</organism>
<evidence type="ECO:0000313" key="4">
    <source>
        <dbReference type="EMBL" id="KAJ8608902.1"/>
    </source>
</evidence>
<dbReference type="Proteomes" id="UP001230188">
    <property type="component" value="Unassembled WGS sequence"/>
</dbReference>
<accession>A0AAD7ULL5</accession>
<keyword evidence="5" id="KW-1185">Reference proteome</keyword>
<gene>
    <name evidence="4" type="ORF">CTAYLR_005317</name>
</gene>
<keyword evidence="2" id="KW-0802">TPR repeat</keyword>
<evidence type="ECO:0000313" key="5">
    <source>
        <dbReference type="Proteomes" id="UP001230188"/>
    </source>
</evidence>